<comment type="caution">
    <text evidence="8">The sequence shown here is derived from an EMBL/GenBank/DDBJ whole genome shotgun (WGS) entry which is preliminary data.</text>
</comment>
<dbReference type="Pfam" id="PF13462">
    <property type="entry name" value="Thioredoxin_4"/>
    <property type="match status" value="1"/>
</dbReference>
<gene>
    <name evidence="8" type="ORF">MMF94_08820</name>
</gene>
<evidence type="ECO:0000313" key="9">
    <source>
        <dbReference type="Proteomes" id="UP001299970"/>
    </source>
</evidence>
<comment type="similarity">
    <text evidence="1">Belongs to the thioredoxin family. DsbA subfamily.</text>
</comment>
<evidence type="ECO:0000256" key="1">
    <source>
        <dbReference type="ARBA" id="ARBA00005791"/>
    </source>
</evidence>
<keyword evidence="9" id="KW-1185">Reference proteome</keyword>
<dbReference type="CDD" id="cd02972">
    <property type="entry name" value="DsbA_family"/>
    <property type="match status" value="1"/>
</dbReference>
<sequence length="235" mass="24183">MPSGSASRRNRPARGSVAAARRGPSTGIIIAVVVLVLFAGAVGFGIYRTQRGSGDVPVPVGGTSTSITVGQASAPATIDIYLDFQCPVCKQYETQTGPTIDKLVAAGQAKVVYHPVAFLDRFSSAQYSSRSSAASACAADAKVFPQYLTLLYANQPPENGNGLPENQLVSLGQQAGAGGDFAQCVQDNHYANWTKSVTDDASRAGVNGTPTIKVNGTDVGMSTDALTAAVAAAQR</sequence>
<evidence type="ECO:0000256" key="5">
    <source>
        <dbReference type="ARBA" id="ARBA00023284"/>
    </source>
</evidence>
<organism evidence="8 9">
    <name type="scientific">Pseudonocardia alaniniphila</name>
    <dbReference type="NCBI Taxonomy" id="75291"/>
    <lineage>
        <taxon>Bacteria</taxon>
        <taxon>Bacillati</taxon>
        <taxon>Actinomycetota</taxon>
        <taxon>Actinomycetes</taxon>
        <taxon>Pseudonocardiales</taxon>
        <taxon>Pseudonocardiaceae</taxon>
        <taxon>Pseudonocardia</taxon>
    </lineage>
</organism>
<feature type="domain" description="Thioredoxin-like fold" evidence="7">
    <location>
        <begin position="64"/>
        <end position="229"/>
    </location>
</feature>
<name>A0ABS9TB97_9PSEU</name>
<keyword evidence="6" id="KW-0812">Transmembrane</keyword>
<accession>A0ABS9TB97</accession>
<keyword evidence="4" id="KW-1015">Disulfide bond</keyword>
<evidence type="ECO:0000256" key="6">
    <source>
        <dbReference type="SAM" id="Phobius"/>
    </source>
</evidence>
<keyword evidence="5" id="KW-0676">Redox-active center</keyword>
<dbReference type="InterPro" id="IPR036249">
    <property type="entry name" value="Thioredoxin-like_sf"/>
</dbReference>
<evidence type="ECO:0000259" key="7">
    <source>
        <dbReference type="Pfam" id="PF13462"/>
    </source>
</evidence>
<dbReference type="Gene3D" id="3.40.30.10">
    <property type="entry name" value="Glutaredoxin"/>
    <property type="match status" value="1"/>
</dbReference>
<protein>
    <submittedName>
        <fullName evidence="8">DsbA family protein</fullName>
    </submittedName>
</protein>
<dbReference type="PANTHER" id="PTHR13887:SF14">
    <property type="entry name" value="DISULFIDE BOND FORMATION PROTEIN D"/>
    <property type="match status" value="1"/>
</dbReference>
<evidence type="ECO:0000256" key="2">
    <source>
        <dbReference type="ARBA" id="ARBA00022729"/>
    </source>
</evidence>
<dbReference type="PANTHER" id="PTHR13887">
    <property type="entry name" value="GLUTATHIONE S-TRANSFERASE KAPPA"/>
    <property type="match status" value="1"/>
</dbReference>
<evidence type="ECO:0000313" key="8">
    <source>
        <dbReference type="EMBL" id="MCH6165782.1"/>
    </source>
</evidence>
<dbReference type="EMBL" id="JAKXMK010000007">
    <property type="protein sequence ID" value="MCH6165782.1"/>
    <property type="molecule type" value="Genomic_DNA"/>
</dbReference>
<feature type="transmembrane region" description="Helical" evidence="6">
    <location>
        <begin position="28"/>
        <end position="47"/>
    </location>
</feature>
<keyword evidence="6" id="KW-1133">Transmembrane helix</keyword>
<evidence type="ECO:0000256" key="4">
    <source>
        <dbReference type="ARBA" id="ARBA00023157"/>
    </source>
</evidence>
<reference evidence="8 9" key="1">
    <citation type="submission" date="2022-03" db="EMBL/GenBank/DDBJ databases">
        <title>Pseudonocardia alaer sp. nov., a novel actinomycete isolated from reed forest soil.</title>
        <authorList>
            <person name="Wang L."/>
        </authorList>
    </citation>
    <scope>NUCLEOTIDE SEQUENCE [LARGE SCALE GENOMIC DNA]</scope>
    <source>
        <strain evidence="8 9">Y-16303</strain>
    </source>
</reference>
<evidence type="ECO:0000256" key="3">
    <source>
        <dbReference type="ARBA" id="ARBA00023002"/>
    </source>
</evidence>
<dbReference type="Proteomes" id="UP001299970">
    <property type="component" value="Unassembled WGS sequence"/>
</dbReference>
<dbReference type="InterPro" id="IPR012336">
    <property type="entry name" value="Thioredoxin-like_fold"/>
</dbReference>
<keyword evidence="3" id="KW-0560">Oxidoreductase</keyword>
<keyword evidence="2" id="KW-0732">Signal</keyword>
<proteinExistence type="inferred from homology"/>
<dbReference type="SUPFAM" id="SSF52833">
    <property type="entry name" value="Thioredoxin-like"/>
    <property type="match status" value="1"/>
</dbReference>
<dbReference type="RefSeq" id="WP_241035814.1">
    <property type="nucleotide sequence ID" value="NZ_BAAAJF010000078.1"/>
</dbReference>
<keyword evidence="6" id="KW-0472">Membrane</keyword>